<proteinExistence type="predicted"/>
<dbReference type="AlphaFoldDB" id="A0AAN9JWY7"/>
<feature type="region of interest" description="Disordered" evidence="1">
    <location>
        <begin position="317"/>
        <end position="347"/>
    </location>
</feature>
<feature type="transmembrane region" description="Helical" evidence="2">
    <location>
        <begin position="546"/>
        <end position="568"/>
    </location>
</feature>
<evidence type="ECO:0000313" key="4">
    <source>
        <dbReference type="Proteomes" id="UP001367508"/>
    </source>
</evidence>
<feature type="transmembrane region" description="Helical" evidence="2">
    <location>
        <begin position="515"/>
        <end position="534"/>
    </location>
</feature>
<name>A0AAN9JWY7_CANGL</name>
<dbReference type="EMBL" id="JAYMYQ010000011">
    <property type="protein sequence ID" value="KAK7306627.1"/>
    <property type="molecule type" value="Genomic_DNA"/>
</dbReference>
<keyword evidence="4" id="KW-1185">Reference proteome</keyword>
<dbReference type="PANTHER" id="PTHR34553">
    <property type="entry name" value="OS05G0597400 PROTEIN"/>
    <property type="match status" value="1"/>
</dbReference>
<comment type="caution">
    <text evidence="3">The sequence shown here is derived from an EMBL/GenBank/DDBJ whole genome shotgun (WGS) entry which is preliminary data.</text>
</comment>
<accession>A0AAN9JWY7</accession>
<sequence length="755" mass="86288">MEIHLIRTSTKYHNTSNKLSSSSPLSNISYWLLASLPLVLLRFYGTPISQVLVGNSEKVLVIRRDLKVVLVFLMGKGDDGRCIFPLTSLQIGDLQSYFADLGLFLANDSKKMYILVDNRPWVSDLGSRGAHIWQLMVTKSRLSPFVYSKSRRGKKEGKEVCSQSNTNKSKKFVRWFSLIEAVMSSRKRVLLPVKNLRDSLQFSSELHRTLYGFIVFEVAWKDVRGINYYNELQTDTSLAIEAKLMQRWEFDNIAQALSCVSSWFSGTPSEQLLLKQQLDSVPDGENFYDASEDFSGGVVDEDDNICNEILTVEDSVGTSVGAYSDDTEETTDILHTPPPSGPNKRRKLMNSFSAGVEVDSYSPAEMDDSMDYPESPSCLSDDTVESTPYSDVLLLFRFNDHDLPFKLRDVIVSDLRLLTLLEAGLPSWVIILQSYPVLCNLYRPWMCPLARLLYVLISFVTVLIGFYDLYKNVPVLKATASRICGPLFDWIETWEMVTRIKYLGTMLFLHNFQKAIRWFLAFTHTMRSFFSVLVQPLAESLVRIFGFLLPSLKFLFDIAESIFSVIWLAVDTSFNVVGDVLELVFLPLWFVLSVVWRIATGVLYPLFWILWELLYAPVRIILAISSFVAIICSCICNTLGNMWQFVSSIFQLASSSEATVTAYEVSMWRTLWNDLFSQIFRALKSILYGFAAFFTACNRHRLSIYNHLQEFIQRLYRQCQRSRQPGSPNSRTCLTSNLVRTLKLSRMCLLWGILC</sequence>
<keyword evidence="2" id="KW-1133">Transmembrane helix</keyword>
<gene>
    <name evidence="3" type="ORF">VNO77_44578</name>
</gene>
<keyword evidence="2" id="KW-0472">Membrane</keyword>
<keyword evidence="2" id="KW-0812">Transmembrane</keyword>
<organism evidence="3 4">
    <name type="scientific">Canavalia gladiata</name>
    <name type="common">Sword bean</name>
    <name type="synonym">Dolichos gladiatus</name>
    <dbReference type="NCBI Taxonomy" id="3824"/>
    <lineage>
        <taxon>Eukaryota</taxon>
        <taxon>Viridiplantae</taxon>
        <taxon>Streptophyta</taxon>
        <taxon>Embryophyta</taxon>
        <taxon>Tracheophyta</taxon>
        <taxon>Spermatophyta</taxon>
        <taxon>Magnoliopsida</taxon>
        <taxon>eudicotyledons</taxon>
        <taxon>Gunneridae</taxon>
        <taxon>Pentapetalae</taxon>
        <taxon>rosids</taxon>
        <taxon>fabids</taxon>
        <taxon>Fabales</taxon>
        <taxon>Fabaceae</taxon>
        <taxon>Papilionoideae</taxon>
        <taxon>50 kb inversion clade</taxon>
        <taxon>NPAAA clade</taxon>
        <taxon>indigoferoid/millettioid clade</taxon>
        <taxon>Phaseoleae</taxon>
        <taxon>Canavalia</taxon>
    </lineage>
</organism>
<feature type="transmembrane region" description="Helical" evidence="2">
    <location>
        <begin position="618"/>
        <end position="640"/>
    </location>
</feature>
<evidence type="ECO:0000256" key="1">
    <source>
        <dbReference type="SAM" id="MobiDB-lite"/>
    </source>
</evidence>
<protein>
    <submittedName>
        <fullName evidence="3">Uncharacterized protein</fullName>
    </submittedName>
</protein>
<feature type="transmembrane region" description="Helical" evidence="2">
    <location>
        <begin position="675"/>
        <end position="697"/>
    </location>
</feature>
<feature type="transmembrane region" description="Helical" evidence="2">
    <location>
        <begin position="588"/>
        <end position="611"/>
    </location>
</feature>
<evidence type="ECO:0000313" key="3">
    <source>
        <dbReference type="EMBL" id="KAK7306627.1"/>
    </source>
</evidence>
<dbReference type="PANTHER" id="PTHR34553:SF4">
    <property type="entry name" value="G1_S-SPECIFIC CYCLIN-E PROTEIN"/>
    <property type="match status" value="1"/>
</dbReference>
<evidence type="ECO:0000256" key="2">
    <source>
        <dbReference type="SAM" id="Phobius"/>
    </source>
</evidence>
<reference evidence="3 4" key="1">
    <citation type="submission" date="2024-01" db="EMBL/GenBank/DDBJ databases">
        <title>The genomes of 5 underutilized Papilionoideae crops provide insights into root nodulation and disease resistanc.</title>
        <authorList>
            <person name="Jiang F."/>
        </authorList>
    </citation>
    <scope>NUCLEOTIDE SEQUENCE [LARGE SCALE GENOMIC DNA]</scope>
    <source>
        <strain evidence="3">LVBAO_FW01</strain>
        <tissue evidence="3">Leaves</tissue>
    </source>
</reference>
<dbReference type="Proteomes" id="UP001367508">
    <property type="component" value="Unassembled WGS sequence"/>
</dbReference>
<feature type="transmembrane region" description="Helical" evidence="2">
    <location>
        <begin position="452"/>
        <end position="470"/>
    </location>
</feature>